<accession>A0A645GLP5</accession>
<name>A0A645GLP5_9ZZZZ</name>
<reference evidence="1" key="1">
    <citation type="submission" date="2019-08" db="EMBL/GenBank/DDBJ databases">
        <authorList>
            <person name="Kucharzyk K."/>
            <person name="Murdoch R.W."/>
            <person name="Higgins S."/>
            <person name="Loffler F."/>
        </authorList>
    </citation>
    <scope>NUCLEOTIDE SEQUENCE</scope>
</reference>
<gene>
    <name evidence="1" type="ORF">SDC9_175241</name>
</gene>
<evidence type="ECO:0000313" key="1">
    <source>
        <dbReference type="EMBL" id="MPN27807.1"/>
    </source>
</evidence>
<comment type="caution">
    <text evidence="1">The sequence shown here is derived from an EMBL/GenBank/DDBJ whole genome shotgun (WGS) entry which is preliminary data.</text>
</comment>
<proteinExistence type="predicted"/>
<dbReference type="EMBL" id="VSSQ01077820">
    <property type="protein sequence ID" value="MPN27807.1"/>
    <property type="molecule type" value="Genomic_DNA"/>
</dbReference>
<dbReference type="AlphaFoldDB" id="A0A645GLP5"/>
<organism evidence="1">
    <name type="scientific">bioreactor metagenome</name>
    <dbReference type="NCBI Taxonomy" id="1076179"/>
    <lineage>
        <taxon>unclassified sequences</taxon>
        <taxon>metagenomes</taxon>
        <taxon>ecological metagenomes</taxon>
    </lineage>
</organism>
<protein>
    <submittedName>
        <fullName evidence="1">Uncharacterized protein</fullName>
    </submittedName>
</protein>
<sequence length="129" mass="14979">MLYNKEKQQHDHSPYDGKVGQIVFRYAQPCRRVQRVKVLVHHNRDVQHDHDSQHAQCALVSDYLGKQTPIAKGHAKYAFPFGLCPAYPTLTRFRCIAQRDQALDQHAQRVEAVQRAHNRHKRKTADQSS</sequence>